<dbReference type="Pfam" id="PF25758">
    <property type="entry name" value="TPR_IPO11"/>
    <property type="match status" value="1"/>
</dbReference>
<evidence type="ECO:0000259" key="8">
    <source>
        <dbReference type="PROSITE" id="PS50166"/>
    </source>
</evidence>
<gene>
    <name evidence="9" type="ORF">CDEB00056_LOCUS24131</name>
</gene>
<name>A0A7S3QJN0_9STRA</name>
<evidence type="ECO:0000313" key="9">
    <source>
        <dbReference type="EMBL" id="CAE0479277.1"/>
    </source>
</evidence>
<comment type="similarity">
    <text evidence="3">Belongs to the importin beta family.</text>
</comment>
<dbReference type="Pfam" id="PF03810">
    <property type="entry name" value="IBN_N"/>
    <property type="match status" value="1"/>
</dbReference>
<dbReference type="PANTHER" id="PTHR10997">
    <property type="entry name" value="IMPORTIN-7, 8, 11"/>
    <property type="match status" value="1"/>
</dbReference>
<feature type="domain" description="Importin N-terminal" evidence="8">
    <location>
        <begin position="24"/>
        <end position="109"/>
    </location>
</feature>
<dbReference type="Gene3D" id="1.25.10.10">
    <property type="entry name" value="Leucine-rich Repeat Variant"/>
    <property type="match status" value="1"/>
</dbReference>
<accession>A0A7S3QJN0</accession>
<dbReference type="GO" id="GO:0006606">
    <property type="term" value="P:protein import into nucleus"/>
    <property type="evidence" value="ECO:0007669"/>
    <property type="project" value="TreeGrafter"/>
</dbReference>
<dbReference type="SMART" id="SM00913">
    <property type="entry name" value="IBN_N"/>
    <property type="match status" value="1"/>
</dbReference>
<dbReference type="EMBL" id="HBIO01031491">
    <property type="protein sequence ID" value="CAE0479277.1"/>
    <property type="molecule type" value="Transcribed_RNA"/>
</dbReference>
<keyword evidence="5" id="KW-0963">Cytoplasm</keyword>
<keyword evidence="6" id="KW-0653">Protein transport</keyword>
<evidence type="ECO:0000256" key="1">
    <source>
        <dbReference type="ARBA" id="ARBA00004123"/>
    </source>
</evidence>
<evidence type="ECO:0000256" key="2">
    <source>
        <dbReference type="ARBA" id="ARBA00004496"/>
    </source>
</evidence>
<proteinExistence type="inferred from homology"/>
<dbReference type="PROSITE" id="PS50166">
    <property type="entry name" value="IMPORTIN_B_NT"/>
    <property type="match status" value="1"/>
</dbReference>
<dbReference type="GO" id="GO:0005635">
    <property type="term" value="C:nuclear envelope"/>
    <property type="evidence" value="ECO:0007669"/>
    <property type="project" value="TreeGrafter"/>
</dbReference>
<keyword evidence="7" id="KW-0539">Nucleus</keyword>
<dbReference type="InterPro" id="IPR011989">
    <property type="entry name" value="ARM-like"/>
</dbReference>
<evidence type="ECO:0000256" key="6">
    <source>
        <dbReference type="ARBA" id="ARBA00022927"/>
    </source>
</evidence>
<comment type="subcellular location">
    <subcellularLocation>
        <location evidence="2">Cytoplasm</location>
    </subcellularLocation>
    <subcellularLocation>
        <location evidence="1">Nucleus</location>
    </subcellularLocation>
</comment>
<evidence type="ECO:0000256" key="3">
    <source>
        <dbReference type="ARBA" id="ARBA00007991"/>
    </source>
</evidence>
<dbReference type="InterPro" id="IPR001494">
    <property type="entry name" value="Importin-beta_N"/>
</dbReference>
<dbReference type="InterPro" id="IPR058669">
    <property type="entry name" value="TPR_IPO7/11-like"/>
</dbReference>
<sequence>MNTEALHVALQQSFSPDANLRLPAEKNIKNLKNVPGAAKMLLEIAAEQQVQYEIRQAASIQLKNLSRECWQERTFLAEIYGNGERISQVILSEDDKDYVRLNLVNALLAEPQKSIQDLMAETLHSIAIHDFPQAWPTLLPTLLQAIALSNDGSQALRVHNALLALRKVCKRYEFKQKDDRGPLNDIVAQAFPLLLPLAQRLCNTNELSIEAAMMLKQVLKIFWSSTQFYLPGDGTGLPLSNPTNIQPWFEVIQAALAKPLPEEAQPKTTEERNAWPWWKVKKWSAQIMSRLFSRYGVSARDSGQEAEQFATFFTNSAAPQFLGPICETLNLRPSGKFCTDRVVHLCLSFLDVAIELAPTYKMLKPHQDFLLYQVCFPTICLSAGDIELFETDPHEFVHRENSPLADFYDPRMSAITLVSNIVKYRGKYVVPTLLSFLQSNLQRYSAASADQKNPIEKDGTLLILGNLADILFKLKKYRPDVEGLLVTNVFPDFNSPVAFLRSRACWMIQRFSFVNWTDDGTHLRTVIELVLRSLSDPALPVQIEASKALKFLIEAEGAEQTLLPILPKILEEYFRIMNEIGNDDVIAALQSIIDRFGDHIEPHAIALVTQLTTAFNTYCDAGEDDDDALMAASQCLECIATVLKGIHERPELYRQLEPTLLPVIRRIISEDGDFIEYIEYALEILTFLTYFPEDISNELYDIFPLIYVAFDQWAFDYLGQMVPPVENFIGKNPSLFVSRQGVVSNQNMSYVDMVFSMITKTLTSTETYPGGFDDPSSDYEMRKALSLYMSLLLNCKGMLDNYLPSINDIVLAKLAEKVSAEIPLTRIDLFIVIGSALLYNPQLELMELEKRGVTQQVLSQWFRDAENMDKWLSRKVTVVGFCSILQIPTASLPESVKALIPQIIVIITKMTAKIEEEAKIPVGDEDDGVFPQMEEKEDLVGFDEDQDVHNSADDAYLEALNLQNLNGGGDELARFLMGDAYGGMDDDDDDEFISPLDEIETLQFYKGSLSTAFGREPVFFQEVQQTLPQEIVQLCQQLFVLADVQAQSGGQN</sequence>
<evidence type="ECO:0000256" key="5">
    <source>
        <dbReference type="ARBA" id="ARBA00022490"/>
    </source>
</evidence>
<reference evidence="9" key="1">
    <citation type="submission" date="2021-01" db="EMBL/GenBank/DDBJ databases">
        <authorList>
            <person name="Corre E."/>
            <person name="Pelletier E."/>
            <person name="Niang G."/>
            <person name="Scheremetjew M."/>
            <person name="Finn R."/>
            <person name="Kale V."/>
            <person name="Holt S."/>
            <person name="Cochrane G."/>
            <person name="Meng A."/>
            <person name="Brown T."/>
            <person name="Cohen L."/>
        </authorList>
    </citation>
    <scope>NUCLEOTIDE SEQUENCE</scope>
    <source>
        <strain evidence="9">MM31A-1</strain>
    </source>
</reference>
<protein>
    <recommendedName>
        <fullName evidence="8">Importin N-terminal domain-containing protein</fullName>
    </recommendedName>
</protein>
<evidence type="ECO:0000256" key="7">
    <source>
        <dbReference type="ARBA" id="ARBA00023242"/>
    </source>
</evidence>
<dbReference type="SUPFAM" id="SSF48371">
    <property type="entry name" value="ARM repeat"/>
    <property type="match status" value="1"/>
</dbReference>
<dbReference type="PANTHER" id="PTHR10997:SF18">
    <property type="entry name" value="D-IMPORTIN 7_RANBP7"/>
    <property type="match status" value="1"/>
</dbReference>
<dbReference type="Pfam" id="PF08506">
    <property type="entry name" value="Cse1"/>
    <property type="match status" value="1"/>
</dbReference>
<dbReference type="GO" id="GO:0031267">
    <property type="term" value="F:small GTPase binding"/>
    <property type="evidence" value="ECO:0007669"/>
    <property type="project" value="InterPro"/>
</dbReference>
<dbReference type="GO" id="GO:0005829">
    <property type="term" value="C:cytosol"/>
    <property type="evidence" value="ECO:0007669"/>
    <property type="project" value="TreeGrafter"/>
</dbReference>
<evidence type="ECO:0000256" key="4">
    <source>
        <dbReference type="ARBA" id="ARBA00022448"/>
    </source>
</evidence>
<keyword evidence="4" id="KW-0813">Transport</keyword>
<dbReference type="InterPro" id="IPR016024">
    <property type="entry name" value="ARM-type_fold"/>
</dbReference>
<dbReference type="AlphaFoldDB" id="A0A7S3QJN0"/>
<organism evidence="9">
    <name type="scientific">Chaetoceros debilis</name>
    <dbReference type="NCBI Taxonomy" id="122233"/>
    <lineage>
        <taxon>Eukaryota</taxon>
        <taxon>Sar</taxon>
        <taxon>Stramenopiles</taxon>
        <taxon>Ochrophyta</taxon>
        <taxon>Bacillariophyta</taxon>
        <taxon>Coscinodiscophyceae</taxon>
        <taxon>Chaetocerotophycidae</taxon>
        <taxon>Chaetocerotales</taxon>
        <taxon>Chaetocerotaceae</taxon>
        <taxon>Chaetoceros</taxon>
    </lineage>
</organism>
<dbReference type="InterPro" id="IPR013713">
    <property type="entry name" value="XPO2_central"/>
</dbReference>